<name>A0A4P6YWV7_9LACO</name>
<dbReference type="KEGG" id="wei:EQG49_12880"/>
<accession>A0A4P6YWV7</accession>
<keyword evidence="2" id="KW-1185">Reference proteome</keyword>
<evidence type="ECO:0000313" key="1">
    <source>
        <dbReference type="EMBL" id="QBO37291.1"/>
    </source>
</evidence>
<protein>
    <recommendedName>
        <fullName evidence="3">Phage tail protein</fullName>
    </recommendedName>
</protein>
<reference evidence="2" key="1">
    <citation type="submission" date="2019-03" db="EMBL/GenBank/DDBJ databases">
        <title>Weissella sp. 26KH-42 Genome sequencing.</title>
        <authorList>
            <person name="Heo J."/>
            <person name="Kim S.-J."/>
            <person name="Kim J.-S."/>
            <person name="Hong S.-B."/>
            <person name="Kwon S.-W."/>
        </authorList>
    </citation>
    <scope>NUCLEOTIDE SEQUENCE [LARGE SCALE GENOMIC DNA]</scope>
    <source>
        <strain evidence="2">26KH-42</strain>
    </source>
</reference>
<dbReference type="Gene3D" id="6.10.140.2190">
    <property type="match status" value="1"/>
</dbReference>
<dbReference type="RefSeq" id="WP_133364368.1">
    <property type="nucleotide sequence ID" value="NZ_CP037940.1"/>
</dbReference>
<proteinExistence type="predicted"/>
<dbReference type="Proteomes" id="UP000292886">
    <property type="component" value="Chromosome"/>
</dbReference>
<sequence length="384" mass="41495">MAKFGKAVITDVGKRGVADLIVGNEEITFTKIQTSSTSVPDNLLRSLESLTNVKQETIPSNVSRLSEDPDTVEVNFAITNLEITIDYTINTVGLFIKGMDDEDVLFAVFSATSGVLIPAFGVNNSMSTSIGLRFKMSADATVSFAVSPDVLITHQEFEAALAEQDEINQAKADDGQVVKLNGDQAVLGEKDFEILKMAGEIVATLGMLPVNPANDDQVVHTTKDEAIVGKKNFTDLNQNNKKVATIDQLPDMSRYALNTSVGKIKRLASWSATVRNGNTLTLSESVDAYDFITMEAAYNGVRCFGEWVARSAARSGGWTATATNINDTVNAGPETGQARMKMPTPTTLNIIDVRAIKQNTQGVTTLVENTDQFIIYGVFGIKFN</sequence>
<dbReference type="EMBL" id="CP037940">
    <property type="protein sequence ID" value="QBO37291.1"/>
    <property type="molecule type" value="Genomic_DNA"/>
</dbReference>
<evidence type="ECO:0000313" key="2">
    <source>
        <dbReference type="Proteomes" id="UP000292886"/>
    </source>
</evidence>
<evidence type="ECO:0008006" key="3">
    <source>
        <dbReference type="Google" id="ProtNLM"/>
    </source>
</evidence>
<organism evidence="1 2">
    <name type="scientific">Periweissella cryptocerci</name>
    <dbReference type="NCBI Taxonomy" id="2506420"/>
    <lineage>
        <taxon>Bacteria</taxon>
        <taxon>Bacillati</taxon>
        <taxon>Bacillota</taxon>
        <taxon>Bacilli</taxon>
        <taxon>Lactobacillales</taxon>
        <taxon>Lactobacillaceae</taxon>
        <taxon>Periweissella</taxon>
    </lineage>
</organism>
<dbReference type="AlphaFoldDB" id="A0A4P6YWV7"/>
<dbReference type="OrthoDB" id="2329676at2"/>
<gene>
    <name evidence="1" type="ORF">EQG49_12880</name>
</gene>